<evidence type="ECO:0000313" key="3">
    <source>
        <dbReference type="EMBL" id="KAF6822636.1"/>
    </source>
</evidence>
<dbReference type="PANTHER" id="PTHR35605">
    <property type="entry name" value="ECP2 EFFECTOR PROTEIN DOMAIN-CONTAINING PROTEIN-RELATED"/>
    <property type="match status" value="1"/>
</dbReference>
<evidence type="ECO:0008006" key="5">
    <source>
        <dbReference type="Google" id="ProtNLM"/>
    </source>
</evidence>
<sequence length="195" mass="21103">MQFTTAVTILMAAIGSANAAAVDRTAITTASAAAVDRRSKGGPDPPRLEDLKNSPPRDDQKEGVICGPANLKPTLGLDNLSRSQITDSQYSYIYNLPGNAVQDAGPGRCTRISCAWKTGVYFCNDNKHRIEVSWKDIAKYANDAAMVCGNGLHLPNEDGYDPYGNDFFNFKTAVETSAQKFSPDGWNVFIQGEDC</sequence>
<evidence type="ECO:0000313" key="4">
    <source>
        <dbReference type="Proteomes" id="UP000654918"/>
    </source>
</evidence>
<protein>
    <recommendedName>
        <fullName evidence="5">Ecp2 effector protein domain-containing protein</fullName>
    </recommendedName>
</protein>
<feature type="signal peptide" evidence="2">
    <location>
        <begin position="1"/>
        <end position="19"/>
    </location>
</feature>
<proteinExistence type="predicted"/>
<dbReference type="AlphaFoldDB" id="A0A8H6K1B7"/>
<reference evidence="3" key="1">
    <citation type="journal article" date="2020" name="Phytopathology">
        <title>Genome Sequence Resources of Colletotrichum truncatum, C. plurivorum, C. musicola, and C. sojae: Four Species Pathogenic to Soybean (Glycine max).</title>
        <authorList>
            <person name="Rogerio F."/>
            <person name="Boufleur T.R."/>
            <person name="Ciampi-Guillardi M."/>
            <person name="Sukno S.A."/>
            <person name="Thon M.R."/>
            <person name="Massola Junior N.S."/>
            <person name="Baroncelli R."/>
        </authorList>
    </citation>
    <scope>NUCLEOTIDE SEQUENCE</scope>
    <source>
        <strain evidence="3">LFN00145</strain>
    </source>
</reference>
<keyword evidence="2" id="KW-0732">Signal</keyword>
<evidence type="ECO:0000256" key="2">
    <source>
        <dbReference type="SAM" id="SignalP"/>
    </source>
</evidence>
<name>A0A8H6K1B7_9PEZI</name>
<feature type="chain" id="PRO_5034748850" description="Ecp2 effector protein domain-containing protein" evidence="2">
    <location>
        <begin position="20"/>
        <end position="195"/>
    </location>
</feature>
<feature type="region of interest" description="Disordered" evidence="1">
    <location>
        <begin position="32"/>
        <end position="64"/>
    </location>
</feature>
<evidence type="ECO:0000256" key="1">
    <source>
        <dbReference type="SAM" id="MobiDB-lite"/>
    </source>
</evidence>
<feature type="compositionally biased region" description="Basic and acidic residues" evidence="1">
    <location>
        <begin position="35"/>
        <end position="62"/>
    </location>
</feature>
<dbReference type="Proteomes" id="UP000654918">
    <property type="component" value="Unassembled WGS sequence"/>
</dbReference>
<gene>
    <name evidence="3" type="ORF">CPLU01_11880</name>
</gene>
<dbReference type="EMBL" id="WIGO01000231">
    <property type="protein sequence ID" value="KAF6822636.1"/>
    <property type="molecule type" value="Genomic_DNA"/>
</dbReference>
<comment type="caution">
    <text evidence="3">The sequence shown here is derived from an EMBL/GenBank/DDBJ whole genome shotgun (WGS) entry which is preliminary data.</text>
</comment>
<dbReference type="PANTHER" id="PTHR35605:SF1">
    <property type="entry name" value="ECP2 EFFECTOR PROTEIN DOMAIN-CONTAINING PROTEIN-RELATED"/>
    <property type="match status" value="1"/>
</dbReference>
<keyword evidence="4" id="KW-1185">Reference proteome</keyword>
<accession>A0A8H6K1B7</accession>
<organism evidence="3 4">
    <name type="scientific">Colletotrichum plurivorum</name>
    <dbReference type="NCBI Taxonomy" id="2175906"/>
    <lineage>
        <taxon>Eukaryota</taxon>
        <taxon>Fungi</taxon>
        <taxon>Dikarya</taxon>
        <taxon>Ascomycota</taxon>
        <taxon>Pezizomycotina</taxon>
        <taxon>Sordariomycetes</taxon>
        <taxon>Hypocreomycetidae</taxon>
        <taxon>Glomerellales</taxon>
        <taxon>Glomerellaceae</taxon>
        <taxon>Colletotrichum</taxon>
        <taxon>Colletotrichum orchidearum species complex</taxon>
    </lineage>
</organism>